<protein>
    <submittedName>
        <fullName evidence="2">Protein Sur7p</fullName>
    </submittedName>
</protein>
<feature type="transmembrane region" description="Helical" evidence="1">
    <location>
        <begin position="144"/>
        <end position="172"/>
    </location>
</feature>
<reference evidence="2 3" key="1">
    <citation type="submission" date="2024-01" db="EMBL/GenBank/DDBJ databases">
        <authorList>
            <consortium name="Genoscope - CEA"/>
            <person name="William W."/>
        </authorList>
    </citation>
    <scope>NUCLEOTIDE SEQUENCE [LARGE SCALE GENOMIC DNA]</scope>
    <source>
        <strain evidence="2 3">29B2s-10</strain>
    </source>
</reference>
<sequence length="308" mass="34968">MTNTQRLTILGPTFLVLVSFCFLLIVNLNGTRGLPQLYWSEVETITIRGAIYETTRWTSYGICGVDFNGGNVNCTTKVIAFPYSPYYSFLDKSTLPSEIFKNRDLYSSLSKAAFGLFLSGLILVFVTLILLVCFCFILESSSILILGVINNLISFIIVTTATILISVPHFMGVHAFENYSRYRIPAHIGAKLFGITFAAVATLLLALVWHIWAFLIIRRYRSFIHQNNQNGFDDRLYSPDENTSWDQMYSQTARNNSSSTKKYSTVRTESIADEITTDRYTIEPKCKEVYVPEPRAETKDHNTSEEKL</sequence>
<feature type="transmembrane region" description="Helical" evidence="1">
    <location>
        <begin position="112"/>
        <end position="137"/>
    </location>
</feature>
<keyword evidence="3" id="KW-1185">Reference proteome</keyword>
<accession>A0ABP0EAA2</accession>
<proteinExistence type="predicted"/>
<feature type="transmembrane region" description="Helical" evidence="1">
    <location>
        <begin position="7"/>
        <end position="28"/>
    </location>
</feature>
<dbReference type="PANTHER" id="PTHR36414">
    <property type="entry name" value="PROTEIN SUR7"/>
    <property type="match status" value="1"/>
</dbReference>
<evidence type="ECO:0000313" key="2">
    <source>
        <dbReference type="EMBL" id="CAK7903080.1"/>
    </source>
</evidence>
<name>A0ABP0EAA2_9ASCO</name>
<feature type="transmembrane region" description="Helical" evidence="1">
    <location>
        <begin position="192"/>
        <end position="217"/>
    </location>
</feature>
<dbReference type="EMBL" id="OZ004256">
    <property type="protein sequence ID" value="CAK7903080.1"/>
    <property type="molecule type" value="Genomic_DNA"/>
</dbReference>
<organism evidence="2 3">
    <name type="scientific">[Candida] anglica</name>
    <dbReference type="NCBI Taxonomy" id="148631"/>
    <lineage>
        <taxon>Eukaryota</taxon>
        <taxon>Fungi</taxon>
        <taxon>Dikarya</taxon>
        <taxon>Ascomycota</taxon>
        <taxon>Saccharomycotina</taxon>
        <taxon>Pichiomycetes</taxon>
        <taxon>Debaryomycetaceae</taxon>
        <taxon>Kurtzmaniella</taxon>
    </lineage>
</organism>
<keyword evidence="1" id="KW-0472">Membrane</keyword>
<dbReference type="Proteomes" id="UP001497600">
    <property type="component" value="Chromosome D"/>
</dbReference>
<dbReference type="InterPro" id="IPR009571">
    <property type="entry name" value="SUR7/Rim9-like_fungi"/>
</dbReference>
<keyword evidence="1" id="KW-1133">Transmembrane helix</keyword>
<evidence type="ECO:0000256" key="1">
    <source>
        <dbReference type="SAM" id="Phobius"/>
    </source>
</evidence>
<evidence type="ECO:0000313" key="3">
    <source>
        <dbReference type="Proteomes" id="UP001497600"/>
    </source>
</evidence>
<dbReference type="Pfam" id="PF06687">
    <property type="entry name" value="SUR7"/>
    <property type="match status" value="1"/>
</dbReference>
<keyword evidence="1" id="KW-0812">Transmembrane</keyword>
<dbReference type="PANTHER" id="PTHR36414:SF1">
    <property type="entry name" value="PROTEIN SUR7"/>
    <property type="match status" value="1"/>
</dbReference>
<gene>
    <name evidence="2" type="primary">SUR7</name>
    <name evidence="2" type="ORF">CAAN4_D02894</name>
</gene>